<evidence type="ECO:0000313" key="2">
    <source>
        <dbReference type="EMBL" id="MBO9150685.1"/>
    </source>
</evidence>
<protein>
    <recommendedName>
        <fullName evidence="4">Outer membrane protein beta-barrel domain-containing protein</fullName>
    </recommendedName>
</protein>
<dbReference type="Proteomes" id="UP000679126">
    <property type="component" value="Unassembled WGS sequence"/>
</dbReference>
<sequence length="174" mass="19205">MKLKWLFACLLPLLCFAVKTRAQSEFPKGWIFPLEWGGGMVTSFHGADPDLFVATLAFSPQVTVVPGRLRLGLTGGGAFYNKRIYGTGGGRVSLMISQGPKVMESTVVNAQLVGEYLFGTENQRLVGGGFAFEIGQMATMSMKVHRDYAWNDWWFTGSFGIHLFKKPPPRPPVL</sequence>
<reference evidence="3" key="1">
    <citation type="submission" date="2021-03" db="EMBL/GenBank/DDBJ databases">
        <title>Assistant Professor.</title>
        <authorList>
            <person name="Huq M.A."/>
        </authorList>
    </citation>
    <scope>NUCLEOTIDE SEQUENCE [LARGE SCALE GENOMIC DNA]</scope>
    <source>
        <strain evidence="3">MAH-28</strain>
    </source>
</reference>
<dbReference type="RefSeq" id="WP_209142174.1">
    <property type="nucleotide sequence ID" value="NZ_JAGHKP010000001.1"/>
</dbReference>
<comment type="caution">
    <text evidence="2">The sequence shown here is derived from an EMBL/GenBank/DDBJ whole genome shotgun (WGS) entry which is preliminary data.</text>
</comment>
<feature type="chain" id="PRO_5047447680" description="Outer membrane protein beta-barrel domain-containing protein" evidence="1">
    <location>
        <begin position="25"/>
        <end position="174"/>
    </location>
</feature>
<evidence type="ECO:0008006" key="4">
    <source>
        <dbReference type="Google" id="ProtNLM"/>
    </source>
</evidence>
<organism evidence="2 3">
    <name type="scientific">Chitinophaga chungangae</name>
    <dbReference type="NCBI Taxonomy" id="2821488"/>
    <lineage>
        <taxon>Bacteria</taxon>
        <taxon>Pseudomonadati</taxon>
        <taxon>Bacteroidota</taxon>
        <taxon>Chitinophagia</taxon>
        <taxon>Chitinophagales</taxon>
        <taxon>Chitinophagaceae</taxon>
        <taxon>Chitinophaga</taxon>
    </lineage>
</organism>
<name>A0ABS3Y862_9BACT</name>
<dbReference type="EMBL" id="JAGHKP010000001">
    <property type="protein sequence ID" value="MBO9150685.1"/>
    <property type="molecule type" value="Genomic_DNA"/>
</dbReference>
<proteinExistence type="predicted"/>
<accession>A0ABS3Y862</accession>
<keyword evidence="1" id="KW-0732">Signal</keyword>
<keyword evidence="3" id="KW-1185">Reference proteome</keyword>
<evidence type="ECO:0000256" key="1">
    <source>
        <dbReference type="SAM" id="SignalP"/>
    </source>
</evidence>
<feature type="signal peptide" evidence="1">
    <location>
        <begin position="1"/>
        <end position="24"/>
    </location>
</feature>
<gene>
    <name evidence="2" type="ORF">J7I43_00580</name>
</gene>
<evidence type="ECO:0000313" key="3">
    <source>
        <dbReference type="Proteomes" id="UP000679126"/>
    </source>
</evidence>